<accession>A0AAE9ZXK3</accession>
<comment type="cofactor">
    <cofactor evidence="1">
        <name>Fe(2+)</name>
        <dbReference type="ChEBI" id="CHEBI:29033"/>
    </cofactor>
</comment>
<dbReference type="PANTHER" id="PTHR20883">
    <property type="entry name" value="PHYTANOYL-COA DIOXYGENASE DOMAIN CONTAINING 1"/>
    <property type="match status" value="1"/>
</dbReference>
<dbReference type="KEGG" id="slom:PXH66_00775"/>
<name>A0AAE9ZXK3_9BACT</name>
<proteinExistence type="predicted"/>
<dbReference type="PANTHER" id="PTHR20883:SF48">
    <property type="entry name" value="ECTOINE DIOXYGENASE"/>
    <property type="match status" value="1"/>
</dbReference>
<dbReference type="AlphaFoldDB" id="A0AAE9ZXK3"/>
<keyword evidence="3" id="KW-1185">Reference proteome</keyword>
<dbReference type="GO" id="GO:0016706">
    <property type="term" value="F:2-oxoglutarate-dependent dioxygenase activity"/>
    <property type="evidence" value="ECO:0007669"/>
    <property type="project" value="UniProtKB-ARBA"/>
</dbReference>
<dbReference type="GO" id="GO:0005506">
    <property type="term" value="F:iron ion binding"/>
    <property type="evidence" value="ECO:0007669"/>
    <property type="project" value="UniProtKB-ARBA"/>
</dbReference>
<dbReference type="EMBL" id="CP119075">
    <property type="protein sequence ID" value="WED65381.1"/>
    <property type="molecule type" value="Genomic_DNA"/>
</dbReference>
<protein>
    <submittedName>
        <fullName evidence="2">Phytanoyl-CoA dioxygenase family protein</fullName>
    </submittedName>
</protein>
<dbReference type="Pfam" id="PF05721">
    <property type="entry name" value="PhyH"/>
    <property type="match status" value="1"/>
</dbReference>
<dbReference type="SUPFAM" id="SSF51197">
    <property type="entry name" value="Clavaminate synthase-like"/>
    <property type="match status" value="1"/>
</dbReference>
<gene>
    <name evidence="2" type="ORF">PXH66_00775</name>
</gene>
<dbReference type="RefSeq" id="WP_330929328.1">
    <property type="nucleotide sequence ID" value="NZ_CP119075.1"/>
</dbReference>
<reference evidence="2" key="1">
    <citation type="submission" date="2023-03" db="EMBL/GenBank/DDBJ databases">
        <title>Lomoglobus Profundus gen. nov., sp. nov., a novel member of the phylum Verrucomicrobia, isolated from deep-marine sediment of South China Sea.</title>
        <authorList>
            <person name="Ahmad T."/>
            <person name="Ishaq S.E."/>
            <person name="Wang F."/>
        </authorList>
    </citation>
    <scope>NUCLEOTIDE SEQUENCE</scope>
    <source>
        <strain evidence="2">LMO-M01</strain>
    </source>
</reference>
<keyword evidence="2" id="KW-0223">Dioxygenase</keyword>
<keyword evidence="2" id="KW-0560">Oxidoreductase</keyword>
<evidence type="ECO:0000313" key="3">
    <source>
        <dbReference type="Proteomes" id="UP001218638"/>
    </source>
</evidence>
<dbReference type="InterPro" id="IPR008775">
    <property type="entry name" value="Phytyl_CoA_dOase-like"/>
</dbReference>
<evidence type="ECO:0000313" key="2">
    <source>
        <dbReference type="EMBL" id="WED65381.1"/>
    </source>
</evidence>
<dbReference type="Gene3D" id="2.60.120.620">
    <property type="entry name" value="q2cbj1_9rhob like domain"/>
    <property type="match status" value="1"/>
</dbReference>
<sequence length="333" mass="36936">MSNSTAAPAPVSTLRANGYFGPDFDPAELRRFYDEHGYFVIEDALTPAEVTELRDDATAICRGQRGELKGAQSFPADATDDEVLRNYLCIHFPGKISPVMHANVHHEVAVRALVAALGPNVKCMQTMLFIKSAGKPGQAWHQDEDYIPTRDRSLIGAWISIDHATVENGGLWIIPGSHRHGILWDQHWHDDRRFDCSEESVGFPYTDDDAVPVEVKPGSIVFFNGYTLHRSLPNRAAPGTYRRALVNHYMRAESFLPWMLPTAGEAGPLAKLDFRDVEMVAGVDPYAHRGYEKITQPMLRPDGRSGCISWSQSGNVNEYSAAPVDHAAEAHVD</sequence>
<evidence type="ECO:0000256" key="1">
    <source>
        <dbReference type="ARBA" id="ARBA00001954"/>
    </source>
</evidence>
<dbReference type="Proteomes" id="UP001218638">
    <property type="component" value="Chromosome"/>
</dbReference>
<organism evidence="2 3">
    <name type="scientific">Synoicihabitans lomoniglobus</name>
    <dbReference type="NCBI Taxonomy" id="2909285"/>
    <lineage>
        <taxon>Bacteria</taxon>
        <taxon>Pseudomonadati</taxon>
        <taxon>Verrucomicrobiota</taxon>
        <taxon>Opitutia</taxon>
        <taxon>Opitutales</taxon>
        <taxon>Opitutaceae</taxon>
        <taxon>Synoicihabitans</taxon>
    </lineage>
</organism>